<feature type="signal peptide" evidence="2">
    <location>
        <begin position="1"/>
        <end position="34"/>
    </location>
</feature>
<feature type="chain" id="PRO_5032690731" evidence="2">
    <location>
        <begin position="35"/>
        <end position="501"/>
    </location>
</feature>
<dbReference type="SUPFAM" id="SSF56601">
    <property type="entry name" value="beta-lactamase/transpeptidase-like"/>
    <property type="match status" value="1"/>
</dbReference>
<sequence length="501" mass="52743">MAAGIRSLAPRGALAALGLVAALVSGPAPRAASASDPPAALEIPETPPGRRVRDYFAAFARDEAAMRAYFEANVSADDLARRPLADRLEVWREMRAEHGRLAARRVAGTGPDFIEIEAENAHGVRLAMRFLFSPEPPHTLRGIRVEDLAGAGPPPAPAGPPPSDEAIVEALGAELDSLSAADAFSGVALLDRDGKTIYARAFGLASREERRPNTLETRFNLGSINKIFTHVAVLQLAAEGRLRLDDTVDRWLPDYPGEAGAKITLRMLLDHRGGVPDVFASPYFRDGGDPGRLRTHADWYALVRAMPLDFEPGTRQAYSNGGFVLLGEVVARASGRDYHDVVRERIYRPAGMTRSDSYARDARVPDRARPYTRGAEHGGGAAPGGPSWRDATPGLPGRGSAAGGGYATAGDLVRFARALRSGALVRGPDAARFVGPQGALGIAGGSPGVNALLISEGPYTLVVLANQDPPAAERFARTAGAMVRRAAAAAAGSGGPTGARR</sequence>
<organism evidence="4">
    <name type="scientific">Eiseniibacteriota bacterium</name>
    <dbReference type="NCBI Taxonomy" id="2212470"/>
    <lineage>
        <taxon>Bacteria</taxon>
        <taxon>Candidatus Eiseniibacteriota</taxon>
    </lineage>
</organism>
<accession>A0A832MNC4</accession>
<dbReference type="PANTHER" id="PTHR43283">
    <property type="entry name" value="BETA-LACTAMASE-RELATED"/>
    <property type="match status" value="1"/>
</dbReference>
<comment type="caution">
    <text evidence="4">The sequence shown here is derived from an EMBL/GenBank/DDBJ whole genome shotgun (WGS) entry which is preliminary data.</text>
</comment>
<feature type="region of interest" description="Disordered" evidence="1">
    <location>
        <begin position="357"/>
        <end position="403"/>
    </location>
</feature>
<feature type="compositionally biased region" description="Basic and acidic residues" evidence="1">
    <location>
        <begin position="357"/>
        <end position="369"/>
    </location>
</feature>
<dbReference type="Gene3D" id="3.40.710.10">
    <property type="entry name" value="DD-peptidase/beta-lactamase superfamily"/>
    <property type="match status" value="1"/>
</dbReference>
<protein>
    <submittedName>
        <fullName evidence="4">Class A beta-lactamase-related serine hydrolase</fullName>
    </submittedName>
</protein>
<evidence type="ECO:0000259" key="3">
    <source>
        <dbReference type="Pfam" id="PF00144"/>
    </source>
</evidence>
<dbReference type="InterPro" id="IPR012338">
    <property type="entry name" value="Beta-lactam/transpept-like"/>
</dbReference>
<proteinExistence type="predicted"/>
<feature type="domain" description="Beta-lactamase-related" evidence="3">
    <location>
        <begin position="181"/>
        <end position="472"/>
    </location>
</feature>
<gene>
    <name evidence="4" type="ORF">ENR23_11315</name>
</gene>
<name>A0A832MNC4_UNCEI</name>
<dbReference type="AlphaFoldDB" id="A0A832MNC4"/>
<dbReference type="EMBL" id="DSQF01000022">
    <property type="protein sequence ID" value="HGZ43988.1"/>
    <property type="molecule type" value="Genomic_DNA"/>
</dbReference>
<dbReference type="InterPro" id="IPR001466">
    <property type="entry name" value="Beta-lactam-related"/>
</dbReference>
<reference evidence="4" key="1">
    <citation type="journal article" date="2020" name="mSystems">
        <title>Genome- and Community-Level Interaction Insights into Carbon Utilization and Element Cycling Functions of Hydrothermarchaeota in Hydrothermal Sediment.</title>
        <authorList>
            <person name="Zhou Z."/>
            <person name="Liu Y."/>
            <person name="Xu W."/>
            <person name="Pan J."/>
            <person name="Luo Z.H."/>
            <person name="Li M."/>
        </authorList>
    </citation>
    <scope>NUCLEOTIDE SEQUENCE [LARGE SCALE GENOMIC DNA]</scope>
    <source>
        <strain evidence="4">SpSt-381</strain>
    </source>
</reference>
<evidence type="ECO:0000256" key="2">
    <source>
        <dbReference type="SAM" id="SignalP"/>
    </source>
</evidence>
<dbReference type="Pfam" id="PF00144">
    <property type="entry name" value="Beta-lactamase"/>
    <property type="match status" value="1"/>
</dbReference>
<keyword evidence="2" id="KW-0732">Signal</keyword>
<dbReference type="InterPro" id="IPR050789">
    <property type="entry name" value="Diverse_Enzym_Activities"/>
</dbReference>
<evidence type="ECO:0000313" key="4">
    <source>
        <dbReference type="EMBL" id="HGZ43988.1"/>
    </source>
</evidence>
<keyword evidence="4" id="KW-0378">Hydrolase</keyword>
<evidence type="ECO:0000256" key="1">
    <source>
        <dbReference type="SAM" id="MobiDB-lite"/>
    </source>
</evidence>
<dbReference type="GO" id="GO:0016787">
    <property type="term" value="F:hydrolase activity"/>
    <property type="evidence" value="ECO:0007669"/>
    <property type="project" value="UniProtKB-KW"/>
</dbReference>